<dbReference type="InterPro" id="IPR011009">
    <property type="entry name" value="Kinase-like_dom_sf"/>
</dbReference>
<evidence type="ECO:0000313" key="5">
    <source>
        <dbReference type="Proteomes" id="UP001500121"/>
    </source>
</evidence>
<feature type="domain" description="ABC1 atypical kinase-like" evidence="3">
    <location>
        <begin position="103"/>
        <end position="368"/>
    </location>
</feature>
<organism evidence="4 5">
    <name type="scientific">Amnibacterium soli</name>
    <dbReference type="NCBI Taxonomy" id="1282736"/>
    <lineage>
        <taxon>Bacteria</taxon>
        <taxon>Bacillati</taxon>
        <taxon>Actinomycetota</taxon>
        <taxon>Actinomycetes</taxon>
        <taxon>Micrococcales</taxon>
        <taxon>Microbacteriaceae</taxon>
        <taxon>Amnibacterium</taxon>
    </lineage>
</organism>
<protein>
    <submittedName>
        <fullName evidence="4">AarF/UbiB family protein</fullName>
    </submittedName>
</protein>
<dbReference type="InterPro" id="IPR004147">
    <property type="entry name" value="ABC1_dom"/>
</dbReference>
<feature type="transmembrane region" description="Helical" evidence="2">
    <location>
        <begin position="526"/>
        <end position="546"/>
    </location>
</feature>
<sequence>MAQPALRRGAPAASDRKGRARYRRIMRFATRYMVENWWFELFLPRLGLTRFAARGRTRRWQRMARNFFVLATDLGGLMIKVGQYLSSRLDVLPPPVTKELEGLQDAVAPEDFRAIRALAERELGMPLERAFAAFQEAPLAAASLGQAHRATLTPEAAADVGFADVVVKVQRPGIERIVDIDLAALRKVAARLNRVSLVSKRVDLPALAEEFATTSLEEVDYLHEAGNAERFGDQLADDDRVATPGIAWERTARRVLTLQDVSAIKISDLDALRAAGIDPAEVAVEFADVMFDQLFVDGFFHGDAHPGNIFVTPVRRDDGSAAAEAGRGWVLTFVDFGMMGSIPDGLRRDLRGFLIAVASRDGRRLVESMRELGVLLPSADTRELERTMSALFNRFGGVAFTDLQDVDPRELRAFANEFGATIRALPFQLPENFLLVIRAVSLISGLCSTLDPRFNIWNAVEPYADRLLRDERGGIVRSFADEAASTLAITARLPRRLDGLVTRLQDGEVAVETPRLDARIGRLERAVSRLVSALLFFGLLLGGVLLRPDDDVLGTVLMGVSALPLAHVLLSGLAGARSGR</sequence>
<gene>
    <name evidence="4" type="ORF">GCM10025783_08680</name>
</gene>
<evidence type="ECO:0000313" key="4">
    <source>
        <dbReference type="EMBL" id="GAA4740023.1"/>
    </source>
</evidence>
<evidence type="ECO:0000256" key="1">
    <source>
        <dbReference type="ARBA" id="ARBA00009670"/>
    </source>
</evidence>
<comment type="similarity">
    <text evidence="1">Belongs to the protein kinase superfamily. ADCK protein kinase family.</text>
</comment>
<evidence type="ECO:0000256" key="2">
    <source>
        <dbReference type="SAM" id="Phobius"/>
    </source>
</evidence>
<keyword evidence="2" id="KW-0812">Transmembrane</keyword>
<dbReference type="Pfam" id="PF03109">
    <property type="entry name" value="ABC1"/>
    <property type="match status" value="1"/>
</dbReference>
<feature type="transmembrane region" description="Helical" evidence="2">
    <location>
        <begin position="552"/>
        <end position="576"/>
    </location>
</feature>
<accession>A0ABP8YZU7</accession>
<dbReference type="PANTHER" id="PTHR10566">
    <property type="entry name" value="CHAPERONE-ACTIVITY OF BC1 COMPLEX CABC1 -RELATED"/>
    <property type="match status" value="1"/>
</dbReference>
<keyword evidence="2" id="KW-0472">Membrane</keyword>
<dbReference type="Proteomes" id="UP001500121">
    <property type="component" value="Unassembled WGS sequence"/>
</dbReference>
<proteinExistence type="inferred from homology"/>
<dbReference type="EMBL" id="BAABLP010000002">
    <property type="protein sequence ID" value="GAA4740023.1"/>
    <property type="molecule type" value="Genomic_DNA"/>
</dbReference>
<evidence type="ECO:0000259" key="3">
    <source>
        <dbReference type="Pfam" id="PF03109"/>
    </source>
</evidence>
<comment type="caution">
    <text evidence="4">The sequence shown here is derived from an EMBL/GenBank/DDBJ whole genome shotgun (WGS) entry which is preliminary data.</text>
</comment>
<keyword evidence="2" id="KW-1133">Transmembrane helix</keyword>
<name>A0ABP8YZU7_9MICO</name>
<keyword evidence="5" id="KW-1185">Reference proteome</keyword>
<reference evidence="5" key="1">
    <citation type="journal article" date="2019" name="Int. J. Syst. Evol. Microbiol.">
        <title>The Global Catalogue of Microorganisms (GCM) 10K type strain sequencing project: providing services to taxonomists for standard genome sequencing and annotation.</title>
        <authorList>
            <consortium name="The Broad Institute Genomics Platform"/>
            <consortium name="The Broad Institute Genome Sequencing Center for Infectious Disease"/>
            <person name="Wu L."/>
            <person name="Ma J."/>
        </authorList>
    </citation>
    <scope>NUCLEOTIDE SEQUENCE [LARGE SCALE GENOMIC DNA]</scope>
    <source>
        <strain evidence="5">JCM 19015</strain>
    </source>
</reference>
<dbReference type="SUPFAM" id="SSF56112">
    <property type="entry name" value="Protein kinase-like (PK-like)"/>
    <property type="match status" value="1"/>
</dbReference>
<dbReference type="InterPro" id="IPR050154">
    <property type="entry name" value="UbiB_kinase"/>
</dbReference>
<dbReference type="CDD" id="cd05121">
    <property type="entry name" value="ABC1_ADCK3-like"/>
    <property type="match status" value="1"/>
</dbReference>
<dbReference type="PANTHER" id="PTHR10566:SF113">
    <property type="entry name" value="PROTEIN ACTIVITY OF BC1 COMPLEX KINASE 7, CHLOROPLASTIC"/>
    <property type="match status" value="1"/>
</dbReference>